<feature type="transmembrane region" description="Helical" evidence="1">
    <location>
        <begin position="206"/>
        <end position="223"/>
    </location>
</feature>
<dbReference type="Proteomes" id="UP000197032">
    <property type="component" value="Unassembled WGS sequence"/>
</dbReference>
<organism evidence="4 5">
    <name type="scientific">Calderihabitans maritimus</name>
    <dbReference type="NCBI Taxonomy" id="1246530"/>
    <lineage>
        <taxon>Bacteria</taxon>
        <taxon>Bacillati</taxon>
        <taxon>Bacillota</taxon>
        <taxon>Clostridia</taxon>
        <taxon>Neomoorellales</taxon>
        <taxon>Calderihabitantaceae</taxon>
        <taxon>Calderihabitans</taxon>
    </lineage>
</organism>
<dbReference type="InterPro" id="IPR006675">
    <property type="entry name" value="HDIG_dom"/>
</dbReference>
<feature type="transmembrane region" description="Helical" evidence="1">
    <location>
        <begin position="178"/>
        <end position="200"/>
    </location>
</feature>
<dbReference type="Pfam" id="PF20972">
    <property type="entry name" value="MASE9"/>
    <property type="match status" value="1"/>
</dbReference>
<dbReference type="CDD" id="cd00077">
    <property type="entry name" value="HDc"/>
    <property type="match status" value="1"/>
</dbReference>
<evidence type="ECO:0000259" key="2">
    <source>
        <dbReference type="PROSITE" id="PS51831"/>
    </source>
</evidence>
<keyword evidence="5" id="KW-1185">Reference proteome</keyword>
<dbReference type="OrthoDB" id="10822at2"/>
<dbReference type="AlphaFoldDB" id="A0A1Z5HUY3"/>
<keyword evidence="1" id="KW-0812">Transmembrane</keyword>
<proteinExistence type="predicted"/>
<dbReference type="InterPro" id="IPR037522">
    <property type="entry name" value="HD_GYP_dom"/>
</dbReference>
<dbReference type="EMBL" id="BDGJ01000117">
    <property type="protein sequence ID" value="GAW93157.1"/>
    <property type="molecule type" value="Genomic_DNA"/>
</dbReference>
<reference evidence="5" key="1">
    <citation type="journal article" date="2017" name="Appl. Environ. Microbiol.">
        <title>Genomic Analysis of Calderihabitans maritimus KKC1, a Thermophilic, Hydrogenogenic, Carboxydotrophic Bacterium Isolated from Marine Sediment.</title>
        <authorList>
            <person name="Omae K."/>
            <person name="Yoneda Y."/>
            <person name="Fukuyama Y."/>
            <person name="Yoshida T."/>
            <person name="Sako Y."/>
        </authorList>
    </citation>
    <scope>NUCLEOTIDE SEQUENCE [LARGE SCALE GENOMIC DNA]</scope>
    <source>
        <strain evidence="5">KKC1</strain>
    </source>
</reference>
<dbReference type="RefSeq" id="WP_088554359.1">
    <property type="nucleotide sequence ID" value="NZ_BDGJ01000117.1"/>
</dbReference>
<dbReference type="PROSITE" id="PS51831">
    <property type="entry name" value="HD"/>
    <property type="match status" value="1"/>
</dbReference>
<evidence type="ECO:0000313" key="4">
    <source>
        <dbReference type="EMBL" id="GAW93157.1"/>
    </source>
</evidence>
<dbReference type="InterPro" id="IPR048430">
    <property type="entry name" value="MASE9"/>
</dbReference>
<evidence type="ECO:0000259" key="3">
    <source>
        <dbReference type="PROSITE" id="PS51832"/>
    </source>
</evidence>
<dbReference type="InterPro" id="IPR003607">
    <property type="entry name" value="HD/PDEase_dom"/>
</dbReference>
<keyword evidence="1" id="KW-0472">Membrane</keyword>
<gene>
    <name evidence="4" type="ORF">KKC1_22980</name>
</gene>
<sequence>MKGISLKARVYIISIIILGTFLFVYLSLRADFQAVPLQSFLVFLVLVAVSNVLYVELPKGGYVTVNFAIYYTLIILFGASISVWIMVLGDLLGEFLNWKINNNKAPWYKILFNEAQFCLAVGLAGLSYEVLAVSGGHLFQNWLALVAALFIFMLINTGAVATVLALTQNLTLMDILSINIKWSVPNFLALAPLGLLIAAVYRSTGIMGVLLFFIPLLVARHSFKLYMDMRKMYLKTIETLATAMEAKDAYTRGHSERVARYTVATAKELKMREDQVENLRYLALLHDIGKTGTRESILNKPGRLDRKEFEVMKKHAELGAEIVRKIEQLQEGYEVVKYHHERWDGGGYPEGISGQNIPLGARIIAVADAFDAMTTNRPYREAMSAQQAWKELQRFAGTQFDPEVVEAFGRALSSLGLEIKEEEEREAVKVRPASIVNSH</sequence>
<keyword evidence="4" id="KW-0378">Hydrolase</keyword>
<protein>
    <submittedName>
        <fullName evidence="4">Metal dependent phosphohydrolase</fullName>
    </submittedName>
</protein>
<keyword evidence="1" id="KW-1133">Transmembrane helix</keyword>
<feature type="domain" description="HD" evidence="2">
    <location>
        <begin position="251"/>
        <end position="373"/>
    </location>
</feature>
<name>A0A1Z5HUY3_9FIRM</name>
<comment type="caution">
    <text evidence="4">The sequence shown here is derived from an EMBL/GenBank/DDBJ whole genome shotgun (WGS) entry which is preliminary data.</text>
</comment>
<feature type="transmembrane region" description="Helical" evidence="1">
    <location>
        <begin position="67"/>
        <end position="89"/>
    </location>
</feature>
<dbReference type="PANTHER" id="PTHR43155">
    <property type="entry name" value="CYCLIC DI-GMP PHOSPHODIESTERASE PA4108-RELATED"/>
    <property type="match status" value="1"/>
</dbReference>
<dbReference type="GO" id="GO:0016787">
    <property type="term" value="F:hydrolase activity"/>
    <property type="evidence" value="ECO:0007669"/>
    <property type="project" value="UniProtKB-KW"/>
</dbReference>
<dbReference type="Gene3D" id="1.10.3210.10">
    <property type="entry name" value="Hypothetical protein af1432"/>
    <property type="match status" value="1"/>
</dbReference>
<feature type="transmembrane region" description="Helical" evidence="1">
    <location>
        <begin position="6"/>
        <end position="28"/>
    </location>
</feature>
<feature type="transmembrane region" description="Helical" evidence="1">
    <location>
        <begin position="35"/>
        <end position="55"/>
    </location>
</feature>
<feature type="transmembrane region" description="Helical" evidence="1">
    <location>
        <begin position="142"/>
        <end position="166"/>
    </location>
</feature>
<feature type="transmembrane region" description="Helical" evidence="1">
    <location>
        <begin position="110"/>
        <end position="130"/>
    </location>
</feature>
<dbReference type="PROSITE" id="PS51832">
    <property type="entry name" value="HD_GYP"/>
    <property type="match status" value="1"/>
</dbReference>
<evidence type="ECO:0000313" key="5">
    <source>
        <dbReference type="Proteomes" id="UP000197032"/>
    </source>
</evidence>
<dbReference type="PANTHER" id="PTHR43155:SF2">
    <property type="entry name" value="CYCLIC DI-GMP PHOSPHODIESTERASE PA4108"/>
    <property type="match status" value="1"/>
</dbReference>
<dbReference type="NCBIfam" id="TIGR00277">
    <property type="entry name" value="HDIG"/>
    <property type="match status" value="1"/>
</dbReference>
<accession>A0A1Z5HUY3</accession>
<dbReference type="SMART" id="SM00471">
    <property type="entry name" value="HDc"/>
    <property type="match status" value="1"/>
</dbReference>
<dbReference type="Pfam" id="PF13487">
    <property type="entry name" value="HD_5"/>
    <property type="match status" value="1"/>
</dbReference>
<evidence type="ECO:0000256" key="1">
    <source>
        <dbReference type="SAM" id="Phobius"/>
    </source>
</evidence>
<feature type="domain" description="HD-GYP" evidence="3">
    <location>
        <begin position="229"/>
        <end position="424"/>
    </location>
</feature>
<dbReference type="SUPFAM" id="SSF109604">
    <property type="entry name" value="HD-domain/PDEase-like"/>
    <property type="match status" value="1"/>
</dbReference>
<dbReference type="InterPro" id="IPR006674">
    <property type="entry name" value="HD_domain"/>
</dbReference>